<feature type="domain" description="NAD(P)-binding" evidence="1">
    <location>
        <begin position="7"/>
        <end position="198"/>
    </location>
</feature>
<sequence>MKIAIIGASGKAGRLIMEEALRRGHQVTAIVRDAAKVQNPQVEVLEKDIFELKADDLRPFEAVVNAFGAAPGHENLHVKAGRVLIEALSGLSTRLLVVGGAGSLYVDEDQTTRVMDTPDFPKEYYPTALNQGQNLQDLQQSTGVEWTFISPAAFFDPQGKRTGSYQKGKDRLITNQQGQSYISYADYAIAVVDELEHPEHRNTRFTVVGEAE</sequence>
<accession>A0A3M8CC41</accession>
<dbReference type="AlphaFoldDB" id="A0A3M8CC41"/>
<comment type="caution">
    <text evidence="2">The sequence shown here is derived from an EMBL/GenBank/DDBJ whole genome shotgun (WGS) entry which is preliminary data.</text>
</comment>
<dbReference type="RefSeq" id="WP_122915023.1">
    <property type="nucleotide sequence ID" value="NZ_RHHT01000056.1"/>
</dbReference>
<dbReference type="InterPro" id="IPR051606">
    <property type="entry name" value="Polyketide_Oxido-like"/>
</dbReference>
<evidence type="ECO:0000259" key="1">
    <source>
        <dbReference type="Pfam" id="PF13460"/>
    </source>
</evidence>
<organism evidence="2 3">
    <name type="scientific">Brevibacillus panacihumi</name>
    <dbReference type="NCBI Taxonomy" id="497735"/>
    <lineage>
        <taxon>Bacteria</taxon>
        <taxon>Bacillati</taxon>
        <taxon>Bacillota</taxon>
        <taxon>Bacilli</taxon>
        <taxon>Bacillales</taxon>
        <taxon>Paenibacillaceae</taxon>
        <taxon>Brevibacillus</taxon>
    </lineage>
</organism>
<evidence type="ECO:0000313" key="2">
    <source>
        <dbReference type="EMBL" id="RNB73228.1"/>
    </source>
</evidence>
<name>A0A3M8CC41_9BACL</name>
<gene>
    <name evidence="2" type="ORF">EDM58_20775</name>
</gene>
<dbReference type="Gene3D" id="3.40.50.720">
    <property type="entry name" value="NAD(P)-binding Rossmann-like Domain"/>
    <property type="match status" value="1"/>
</dbReference>
<dbReference type="Pfam" id="PF13460">
    <property type="entry name" value="NAD_binding_10"/>
    <property type="match status" value="1"/>
</dbReference>
<proteinExistence type="predicted"/>
<dbReference type="Proteomes" id="UP000281915">
    <property type="component" value="Unassembled WGS sequence"/>
</dbReference>
<dbReference type="CDD" id="cd05244">
    <property type="entry name" value="BVR-B_like_SDR_a"/>
    <property type="match status" value="1"/>
</dbReference>
<dbReference type="InterPro" id="IPR016040">
    <property type="entry name" value="NAD(P)-bd_dom"/>
</dbReference>
<dbReference type="PANTHER" id="PTHR43355:SF2">
    <property type="entry name" value="FLAVIN REDUCTASE (NADPH)"/>
    <property type="match status" value="1"/>
</dbReference>
<reference evidence="2 3" key="1">
    <citation type="submission" date="2018-10" db="EMBL/GenBank/DDBJ databases">
        <title>Phylogenomics of Brevibacillus.</title>
        <authorList>
            <person name="Dunlap C."/>
        </authorList>
    </citation>
    <scope>NUCLEOTIDE SEQUENCE [LARGE SCALE GENOMIC DNA]</scope>
    <source>
        <strain evidence="2 3">JCM 15085</strain>
    </source>
</reference>
<evidence type="ECO:0000313" key="3">
    <source>
        <dbReference type="Proteomes" id="UP000281915"/>
    </source>
</evidence>
<dbReference type="SUPFAM" id="SSF51735">
    <property type="entry name" value="NAD(P)-binding Rossmann-fold domains"/>
    <property type="match status" value="1"/>
</dbReference>
<protein>
    <submittedName>
        <fullName evidence="2">NAD(P)-dependent oxidoreductase</fullName>
    </submittedName>
</protein>
<dbReference type="PANTHER" id="PTHR43355">
    <property type="entry name" value="FLAVIN REDUCTASE (NADPH)"/>
    <property type="match status" value="1"/>
</dbReference>
<dbReference type="InterPro" id="IPR036291">
    <property type="entry name" value="NAD(P)-bd_dom_sf"/>
</dbReference>
<dbReference type="GO" id="GO:0016646">
    <property type="term" value="F:oxidoreductase activity, acting on the CH-NH group of donors, NAD or NADP as acceptor"/>
    <property type="evidence" value="ECO:0007669"/>
    <property type="project" value="TreeGrafter"/>
</dbReference>
<dbReference type="EMBL" id="RHHT01000056">
    <property type="protein sequence ID" value="RNB73228.1"/>
    <property type="molecule type" value="Genomic_DNA"/>
</dbReference>